<keyword evidence="1" id="KW-0812">Transmembrane</keyword>
<feature type="transmembrane region" description="Helical" evidence="1">
    <location>
        <begin position="223"/>
        <end position="245"/>
    </location>
</feature>
<dbReference type="OrthoDB" id="3268450at2759"/>
<accession>A0A067SKU5</accession>
<feature type="transmembrane region" description="Helical" evidence="1">
    <location>
        <begin position="177"/>
        <end position="195"/>
    </location>
</feature>
<keyword evidence="1" id="KW-0472">Membrane</keyword>
<feature type="transmembrane region" description="Helical" evidence="1">
    <location>
        <begin position="374"/>
        <end position="395"/>
    </location>
</feature>
<dbReference type="HOGENOM" id="CLU_047589_0_0_1"/>
<keyword evidence="1" id="KW-1133">Transmembrane helix</keyword>
<feature type="transmembrane region" description="Helical" evidence="1">
    <location>
        <begin position="407"/>
        <end position="436"/>
    </location>
</feature>
<organism evidence="2 3">
    <name type="scientific">Galerina marginata (strain CBS 339.88)</name>
    <dbReference type="NCBI Taxonomy" id="685588"/>
    <lineage>
        <taxon>Eukaryota</taxon>
        <taxon>Fungi</taxon>
        <taxon>Dikarya</taxon>
        <taxon>Basidiomycota</taxon>
        <taxon>Agaricomycotina</taxon>
        <taxon>Agaricomycetes</taxon>
        <taxon>Agaricomycetidae</taxon>
        <taxon>Agaricales</taxon>
        <taxon>Agaricineae</taxon>
        <taxon>Strophariaceae</taxon>
        <taxon>Galerina</taxon>
    </lineage>
</organism>
<feature type="transmembrane region" description="Helical" evidence="1">
    <location>
        <begin position="42"/>
        <end position="61"/>
    </location>
</feature>
<dbReference type="AlphaFoldDB" id="A0A067SKU5"/>
<proteinExistence type="predicted"/>
<protein>
    <submittedName>
        <fullName evidence="2">Uncharacterized protein</fullName>
    </submittedName>
</protein>
<feature type="transmembrane region" description="Helical" evidence="1">
    <location>
        <begin position="144"/>
        <end position="165"/>
    </location>
</feature>
<sequence>MVHPAFTVTRRILETLDEFPPPPDHLRYHGPRPRSWHPKITLYRLIVLTTTVILGTAKAVMTESGRTFVPITLEWVAGTFLFLFVSAYDSRQNVPSSLSWLFEHDCMNVVWRLVESFSISRPHYVSEENIVAGPHDRGYPPITAYRILVCSVVTAFGFSKATLGYSGLSTSVTWNEWAFAVPVTTFLYVLGLYEYNSLNRWPTFFLVDHSHKIYMTGSGMKTVIKYTVGPLICVGWTVTWGRTLWYTSQDPSWRVNPRPDVSKLTFGMRLVLDGPFIMGTLLLQGGIILAIIGGFLGLFFALRLTFLEALGKVRFVRRLLRAIRRLVMNTVAMIAPSSSENPFPDERIRVEHHPRKDIAAHFTFRVFLNVLLRLFGMVWCLVLAMVCAACIFVLVEIPWEKKAGILIALSIGLLILFIAMSLLVYATFAIGCSFAAPPLDRPLKSKPKDALFNFDNELNI</sequence>
<feature type="transmembrane region" description="Helical" evidence="1">
    <location>
        <begin position="67"/>
        <end position="88"/>
    </location>
</feature>
<name>A0A067SKU5_GALM3</name>
<keyword evidence="3" id="KW-1185">Reference proteome</keyword>
<feature type="transmembrane region" description="Helical" evidence="1">
    <location>
        <begin position="276"/>
        <end position="302"/>
    </location>
</feature>
<gene>
    <name evidence="2" type="ORF">GALMADRAFT_161645</name>
</gene>
<evidence type="ECO:0000313" key="2">
    <source>
        <dbReference type="EMBL" id="KDR67383.1"/>
    </source>
</evidence>
<dbReference type="EMBL" id="KL142415">
    <property type="protein sequence ID" value="KDR67383.1"/>
    <property type="molecule type" value="Genomic_DNA"/>
</dbReference>
<dbReference type="Proteomes" id="UP000027222">
    <property type="component" value="Unassembled WGS sequence"/>
</dbReference>
<reference evidence="3" key="1">
    <citation type="journal article" date="2014" name="Proc. Natl. Acad. Sci. U.S.A.">
        <title>Extensive sampling of basidiomycete genomes demonstrates inadequacy of the white-rot/brown-rot paradigm for wood decay fungi.</title>
        <authorList>
            <person name="Riley R."/>
            <person name="Salamov A.A."/>
            <person name="Brown D.W."/>
            <person name="Nagy L.G."/>
            <person name="Floudas D."/>
            <person name="Held B.W."/>
            <person name="Levasseur A."/>
            <person name="Lombard V."/>
            <person name="Morin E."/>
            <person name="Otillar R."/>
            <person name="Lindquist E.A."/>
            <person name="Sun H."/>
            <person name="LaButti K.M."/>
            <person name="Schmutz J."/>
            <person name="Jabbour D."/>
            <person name="Luo H."/>
            <person name="Baker S.E."/>
            <person name="Pisabarro A.G."/>
            <person name="Walton J.D."/>
            <person name="Blanchette R.A."/>
            <person name="Henrissat B."/>
            <person name="Martin F."/>
            <person name="Cullen D."/>
            <person name="Hibbett D.S."/>
            <person name="Grigoriev I.V."/>
        </authorList>
    </citation>
    <scope>NUCLEOTIDE SEQUENCE [LARGE SCALE GENOMIC DNA]</scope>
    <source>
        <strain evidence="3">CBS 339.88</strain>
    </source>
</reference>
<evidence type="ECO:0000313" key="3">
    <source>
        <dbReference type="Proteomes" id="UP000027222"/>
    </source>
</evidence>
<evidence type="ECO:0000256" key="1">
    <source>
        <dbReference type="SAM" id="Phobius"/>
    </source>
</evidence>